<accession>A0ABT5AHG8</accession>
<proteinExistence type="predicted"/>
<reference evidence="1 2" key="1">
    <citation type="submission" date="2023-01" db="EMBL/GenBank/DDBJ databases">
        <title>Genomes from the Australian National Cyanobacteria Reference Collection.</title>
        <authorList>
            <person name="Willis A."/>
            <person name="Lee E.M.F."/>
        </authorList>
    </citation>
    <scope>NUCLEOTIDE SEQUENCE [LARGE SCALE GENOMIC DNA]</scope>
    <source>
        <strain evidence="1 2">CS-1226</strain>
    </source>
</reference>
<dbReference type="Proteomes" id="UP001211249">
    <property type="component" value="Unassembled WGS sequence"/>
</dbReference>
<gene>
    <name evidence="1" type="ORF">PN451_12890</name>
</gene>
<protein>
    <submittedName>
        <fullName evidence="1">Uncharacterized protein</fullName>
    </submittedName>
</protein>
<sequence>MTEIAEFMNGKTGAIQIATAAANYYNSQYAEADEVDSATRNLAVGASGIVSGALGLAGGIWGAVNATKHAESTKKLAVSIRNMTMYPIIFVEASNINKNDAINPIIQPTETANWPLRTGAIDNTHAPQFQARIYTSADTCAYFALAFNDNTGSKQTVNLSGASFGSESVDRKYYANPDLKQGADKYNCPIIKVNVPFTYFVMVSGVGNSSDAKVNISIVSDHGLV</sequence>
<evidence type="ECO:0000313" key="1">
    <source>
        <dbReference type="EMBL" id="MDB9536710.1"/>
    </source>
</evidence>
<keyword evidence="2" id="KW-1185">Reference proteome</keyword>
<name>A0ABT5AHG8_9CYAN</name>
<dbReference type="RefSeq" id="WP_271796473.1">
    <property type="nucleotide sequence ID" value="NZ_JAQMUC010000069.1"/>
</dbReference>
<dbReference type="EMBL" id="JAQMUC010000069">
    <property type="protein sequence ID" value="MDB9536710.1"/>
    <property type="molecule type" value="Genomic_DNA"/>
</dbReference>
<organism evidence="1 2">
    <name type="scientific">Dolichospermum planctonicum CS-1226</name>
    <dbReference type="NCBI Taxonomy" id="3021751"/>
    <lineage>
        <taxon>Bacteria</taxon>
        <taxon>Bacillati</taxon>
        <taxon>Cyanobacteriota</taxon>
        <taxon>Cyanophyceae</taxon>
        <taxon>Nostocales</taxon>
        <taxon>Aphanizomenonaceae</taxon>
        <taxon>Dolichospermum</taxon>
        <taxon>Dolichospermum planctonicum</taxon>
    </lineage>
</organism>
<comment type="caution">
    <text evidence="1">The sequence shown here is derived from an EMBL/GenBank/DDBJ whole genome shotgun (WGS) entry which is preliminary data.</text>
</comment>
<evidence type="ECO:0000313" key="2">
    <source>
        <dbReference type="Proteomes" id="UP001211249"/>
    </source>
</evidence>